<dbReference type="AlphaFoldDB" id="A0AAN9Y225"/>
<keyword evidence="3" id="KW-1185">Reference proteome</keyword>
<dbReference type="EMBL" id="JBBCAQ010000032">
    <property type="protein sequence ID" value="KAK7583669.1"/>
    <property type="molecule type" value="Genomic_DNA"/>
</dbReference>
<protein>
    <submittedName>
        <fullName evidence="2">Uncharacterized protein</fullName>
    </submittedName>
</protein>
<comment type="caution">
    <text evidence="2">The sequence shown here is derived from an EMBL/GenBank/DDBJ whole genome shotgun (WGS) entry which is preliminary data.</text>
</comment>
<evidence type="ECO:0000256" key="1">
    <source>
        <dbReference type="SAM" id="MobiDB-lite"/>
    </source>
</evidence>
<feature type="region of interest" description="Disordered" evidence="1">
    <location>
        <begin position="22"/>
        <end position="48"/>
    </location>
</feature>
<gene>
    <name evidence="2" type="ORF">V9T40_004632</name>
</gene>
<proteinExistence type="predicted"/>
<evidence type="ECO:0000313" key="3">
    <source>
        <dbReference type="Proteomes" id="UP001367676"/>
    </source>
</evidence>
<evidence type="ECO:0000313" key="2">
    <source>
        <dbReference type="EMBL" id="KAK7583669.1"/>
    </source>
</evidence>
<feature type="compositionally biased region" description="Low complexity" evidence="1">
    <location>
        <begin position="23"/>
        <end position="32"/>
    </location>
</feature>
<sequence>MRRLKTKDDIRDERDGIFQFWQRSSSSSSSSKRSNDSRDSPLSLTSDLGDTFEKSAARASSRRVASRRIKFAAARMEKSGARGEGRAEMANGAFEAMHSALRTPHSAVAASKWDSRGAPR</sequence>
<name>A0AAN9Y225_9HEMI</name>
<reference evidence="2 3" key="1">
    <citation type="submission" date="2024-03" db="EMBL/GenBank/DDBJ databases">
        <title>Adaptation during the transition from Ophiocordyceps entomopathogen to insect associate is accompanied by gene loss and intensified selection.</title>
        <authorList>
            <person name="Ward C.M."/>
            <person name="Onetto C.A."/>
            <person name="Borneman A.R."/>
        </authorList>
    </citation>
    <scope>NUCLEOTIDE SEQUENCE [LARGE SCALE GENOMIC DNA]</scope>
    <source>
        <strain evidence="2">AWRI1</strain>
        <tissue evidence="2">Single Adult Female</tissue>
    </source>
</reference>
<organism evidence="2 3">
    <name type="scientific">Parthenolecanium corni</name>
    <dbReference type="NCBI Taxonomy" id="536013"/>
    <lineage>
        <taxon>Eukaryota</taxon>
        <taxon>Metazoa</taxon>
        <taxon>Ecdysozoa</taxon>
        <taxon>Arthropoda</taxon>
        <taxon>Hexapoda</taxon>
        <taxon>Insecta</taxon>
        <taxon>Pterygota</taxon>
        <taxon>Neoptera</taxon>
        <taxon>Paraneoptera</taxon>
        <taxon>Hemiptera</taxon>
        <taxon>Sternorrhyncha</taxon>
        <taxon>Coccoidea</taxon>
        <taxon>Coccidae</taxon>
        <taxon>Parthenolecanium</taxon>
    </lineage>
</organism>
<accession>A0AAN9Y225</accession>
<dbReference type="Proteomes" id="UP001367676">
    <property type="component" value="Unassembled WGS sequence"/>
</dbReference>